<sequence length="65" mass="7388">MKKKRGMLLGRDVFPFTPLCELLVVRLKVAVRTKHAHRLSFSLEVGSSFDSDLEDVSAWESEPRA</sequence>
<reference evidence="2" key="2">
    <citation type="submission" date="2015-01" db="EMBL/GenBank/DDBJ databases">
        <title>Evolutionary Origins and Diversification of the Mycorrhizal Mutualists.</title>
        <authorList>
            <consortium name="DOE Joint Genome Institute"/>
            <consortium name="Mycorrhizal Genomics Consortium"/>
            <person name="Kohler A."/>
            <person name="Kuo A."/>
            <person name="Nagy L.G."/>
            <person name="Floudas D."/>
            <person name="Copeland A."/>
            <person name="Barry K.W."/>
            <person name="Cichocki N."/>
            <person name="Veneault-Fourrey C."/>
            <person name="LaButti K."/>
            <person name="Lindquist E.A."/>
            <person name="Lipzen A."/>
            <person name="Lundell T."/>
            <person name="Morin E."/>
            <person name="Murat C."/>
            <person name="Riley R."/>
            <person name="Ohm R."/>
            <person name="Sun H."/>
            <person name="Tunlid A."/>
            <person name="Henrissat B."/>
            <person name="Grigoriev I.V."/>
            <person name="Hibbett D.S."/>
            <person name="Martin F."/>
        </authorList>
    </citation>
    <scope>NUCLEOTIDE SEQUENCE [LARGE SCALE GENOMIC DNA]</scope>
    <source>
        <strain evidence="2">Foug A</strain>
    </source>
</reference>
<dbReference type="OrthoDB" id="3268127at2759"/>
<dbReference type="AlphaFoldDB" id="A0A0C2ZUG1"/>
<reference evidence="1 2" key="1">
    <citation type="submission" date="2014-04" db="EMBL/GenBank/DDBJ databases">
        <authorList>
            <consortium name="DOE Joint Genome Institute"/>
            <person name="Kuo A."/>
            <person name="Kohler A."/>
            <person name="Nagy L.G."/>
            <person name="Floudas D."/>
            <person name="Copeland A."/>
            <person name="Barry K.W."/>
            <person name="Cichocki N."/>
            <person name="Veneault-Fourrey C."/>
            <person name="LaButti K."/>
            <person name="Lindquist E.A."/>
            <person name="Lipzen A."/>
            <person name="Lundell T."/>
            <person name="Morin E."/>
            <person name="Murat C."/>
            <person name="Sun H."/>
            <person name="Tunlid A."/>
            <person name="Henrissat B."/>
            <person name="Grigoriev I.V."/>
            <person name="Hibbett D.S."/>
            <person name="Martin F."/>
            <person name="Nordberg H.P."/>
            <person name="Cantor M.N."/>
            <person name="Hua S.X."/>
        </authorList>
    </citation>
    <scope>NUCLEOTIDE SEQUENCE [LARGE SCALE GENOMIC DNA]</scope>
    <source>
        <strain evidence="1 2">Foug A</strain>
    </source>
</reference>
<name>A0A0C2ZUG1_9AGAM</name>
<gene>
    <name evidence="1" type="ORF">SCLCIDRAFT_563122</name>
</gene>
<dbReference type="EMBL" id="KN822024">
    <property type="protein sequence ID" value="KIM65113.1"/>
    <property type="molecule type" value="Genomic_DNA"/>
</dbReference>
<organism evidence="1 2">
    <name type="scientific">Scleroderma citrinum Foug A</name>
    <dbReference type="NCBI Taxonomy" id="1036808"/>
    <lineage>
        <taxon>Eukaryota</taxon>
        <taxon>Fungi</taxon>
        <taxon>Dikarya</taxon>
        <taxon>Basidiomycota</taxon>
        <taxon>Agaricomycotina</taxon>
        <taxon>Agaricomycetes</taxon>
        <taxon>Agaricomycetidae</taxon>
        <taxon>Boletales</taxon>
        <taxon>Sclerodermatineae</taxon>
        <taxon>Sclerodermataceae</taxon>
        <taxon>Scleroderma</taxon>
    </lineage>
</organism>
<dbReference type="HOGENOM" id="CLU_2851034_0_0_1"/>
<dbReference type="Proteomes" id="UP000053989">
    <property type="component" value="Unassembled WGS sequence"/>
</dbReference>
<evidence type="ECO:0000313" key="1">
    <source>
        <dbReference type="EMBL" id="KIM65113.1"/>
    </source>
</evidence>
<proteinExistence type="predicted"/>
<dbReference type="InParanoid" id="A0A0C2ZUG1"/>
<evidence type="ECO:0000313" key="2">
    <source>
        <dbReference type="Proteomes" id="UP000053989"/>
    </source>
</evidence>
<accession>A0A0C2ZUG1</accession>
<protein>
    <submittedName>
        <fullName evidence="1">Uncharacterized protein</fullName>
    </submittedName>
</protein>
<keyword evidence="2" id="KW-1185">Reference proteome</keyword>